<dbReference type="Gene3D" id="3.40.30.10">
    <property type="entry name" value="Glutaredoxin"/>
    <property type="match status" value="1"/>
</dbReference>
<dbReference type="InterPro" id="IPR036282">
    <property type="entry name" value="Glutathione-S-Trfase_C_sf"/>
</dbReference>
<dbReference type="SFLD" id="SFLDG00358">
    <property type="entry name" value="Main_(cytGST)"/>
    <property type="match status" value="1"/>
</dbReference>
<dbReference type="RefSeq" id="WP_040986490.1">
    <property type="nucleotide sequence ID" value="NZ_JTKH01000003.1"/>
</dbReference>
<dbReference type="SUPFAM" id="SSF47616">
    <property type="entry name" value="GST C-terminal domain-like"/>
    <property type="match status" value="1"/>
</dbReference>
<dbReference type="GO" id="GO:0006559">
    <property type="term" value="P:L-phenylalanine catabolic process"/>
    <property type="evidence" value="ECO:0007669"/>
    <property type="project" value="TreeGrafter"/>
</dbReference>
<evidence type="ECO:0000313" key="4">
    <source>
        <dbReference type="EMBL" id="KII81803.1"/>
    </source>
</evidence>
<dbReference type="STRING" id="1461322.OJ16_00945"/>
<dbReference type="AlphaFoldDB" id="A0A0C2NNW7"/>
<dbReference type="PROSITE" id="PS50405">
    <property type="entry name" value="GST_CTER"/>
    <property type="match status" value="1"/>
</dbReference>
<dbReference type="Proteomes" id="UP000031672">
    <property type="component" value="Unassembled WGS sequence"/>
</dbReference>
<dbReference type="GO" id="GO:0016034">
    <property type="term" value="F:maleylacetoacetate isomerase activity"/>
    <property type="evidence" value="ECO:0007669"/>
    <property type="project" value="TreeGrafter"/>
</dbReference>
<dbReference type="InterPro" id="IPR010987">
    <property type="entry name" value="Glutathione-S-Trfase_C-like"/>
</dbReference>
<evidence type="ECO:0000256" key="1">
    <source>
        <dbReference type="ARBA" id="ARBA00010007"/>
    </source>
</evidence>
<keyword evidence="5" id="KW-1185">Reference proteome</keyword>
<keyword evidence="4" id="KW-0413">Isomerase</keyword>
<accession>A0A0C2NNW7</accession>
<dbReference type="Pfam" id="PF13417">
    <property type="entry name" value="GST_N_3"/>
    <property type="match status" value="1"/>
</dbReference>
<dbReference type="InterPro" id="IPR034330">
    <property type="entry name" value="GST_Zeta_C"/>
</dbReference>
<dbReference type="SUPFAM" id="SSF52833">
    <property type="entry name" value="Thioredoxin-like"/>
    <property type="match status" value="1"/>
</dbReference>
<proteinExistence type="inferred from homology"/>
<dbReference type="CDD" id="cd03042">
    <property type="entry name" value="GST_N_Zeta"/>
    <property type="match status" value="1"/>
</dbReference>
<protein>
    <submittedName>
        <fullName evidence="4">Maleylacetoacetate isomerase</fullName>
    </submittedName>
</protein>
<dbReference type="GO" id="GO:0004364">
    <property type="term" value="F:glutathione transferase activity"/>
    <property type="evidence" value="ECO:0007669"/>
    <property type="project" value="TreeGrafter"/>
</dbReference>
<dbReference type="GO" id="GO:0006749">
    <property type="term" value="P:glutathione metabolic process"/>
    <property type="evidence" value="ECO:0007669"/>
    <property type="project" value="TreeGrafter"/>
</dbReference>
<evidence type="ECO:0000259" key="2">
    <source>
        <dbReference type="PROSITE" id="PS50404"/>
    </source>
</evidence>
<dbReference type="PANTHER" id="PTHR42673">
    <property type="entry name" value="MALEYLACETOACETATE ISOMERASE"/>
    <property type="match status" value="1"/>
</dbReference>
<dbReference type="NCBIfam" id="TIGR01262">
    <property type="entry name" value="maiA"/>
    <property type="match status" value="1"/>
</dbReference>
<gene>
    <name evidence="4" type="ORF">OJ16_00945</name>
</gene>
<dbReference type="GO" id="GO:0005737">
    <property type="term" value="C:cytoplasm"/>
    <property type="evidence" value="ECO:0007669"/>
    <property type="project" value="InterPro"/>
</dbReference>
<dbReference type="InterPro" id="IPR040079">
    <property type="entry name" value="Glutathione_S-Trfase"/>
</dbReference>
<dbReference type="InterPro" id="IPR034333">
    <property type="entry name" value="GST_Zeta_N"/>
</dbReference>
<dbReference type="Gene3D" id="1.20.1050.10">
    <property type="match status" value="1"/>
</dbReference>
<comment type="caution">
    <text evidence="4">The sequence shown here is derived from an EMBL/GenBank/DDBJ whole genome shotgun (WGS) entry which is preliminary data.</text>
</comment>
<evidence type="ECO:0000259" key="3">
    <source>
        <dbReference type="PROSITE" id="PS50405"/>
    </source>
</evidence>
<evidence type="ECO:0000313" key="5">
    <source>
        <dbReference type="Proteomes" id="UP000031672"/>
    </source>
</evidence>
<comment type="similarity">
    <text evidence="1">Belongs to the GST superfamily. Zeta family.</text>
</comment>
<sequence>MQLYGYWRSSATYRVRIALSLKNISYQSIEINLIEKGGEQHSDYFHALNPTELVPVLVDGGLRINQSMVILDYLDEHYPQPLLVPITGEQRYLIRSLAQDIAVDIHPLNNLRVQQFLTHQMKVKECDKQKWLKYWIMEGFESLDEKLKPLAGKFCVGADVTLVDVCLAPQVYNALRVGVDMTKYPTLNRVYQTLMQHPAFIAAQPENQTGAPTN</sequence>
<accession>A0A0C2KHH3</accession>
<dbReference type="CDD" id="cd03191">
    <property type="entry name" value="GST_C_Zeta"/>
    <property type="match status" value="1"/>
</dbReference>
<dbReference type="EMBL" id="JTKH01000003">
    <property type="protein sequence ID" value="KII81803.1"/>
    <property type="molecule type" value="Genomic_DNA"/>
</dbReference>
<dbReference type="InterPro" id="IPR036249">
    <property type="entry name" value="Thioredoxin-like_sf"/>
</dbReference>
<dbReference type="Pfam" id="PF00043">
    <property type="entry name" value="GST_C"/>
    <property type="match status" value="1"/>
</dbReference>
<dbReference type="PROSITE" id="PS50404">
    <property type="entry name" value="GST_NTER"/>
    <property type="match status" value="1"/>
</dbReference>
<dbReference type="OrthoDB" id="509852at2"/>
<reference evidence="4 5" key="1">
    <citation type="submission" date="2014-11" db="EMBL/GenBank/DDBJ databases">
        <title>Draft Genome Sequence of Vibrio piscirenalis strains CECT 8603T and CECT 8604, two marine Gammaproteobacterium isolated from cultured gilthead sea bream (Sparus aurata).</title>
        <authorList>
            <person name="Arahal D.R."/>
            <person name="Rodrigo-Torres L."/>
            <person name="Lucena T."/>
            <person name="Pujalte M.J."/>
        </authorList>
    </citation>
    <scope>NUCLEOTIDE SEQUENCE [LARGE SCALE GENOMIC DNA]</scope>
    <source>
        <strain evidence="4 5">DCR 1-4-2</strain>
    </source>
</reference>
<dbReference type="SFLD" id="SFLDS00019">
    <property type="entry name" value="Glutathione_Transferase_(cytos"/>
    <property type="match status" value="1"/>
</dbReference>
<name>A0A0C2NNW7_9VIBR</name>
<dbReference type="InterPro" id="IPR005955">
    <property type="entry name" value="GST_Zeta"/>
</dbReference>
<dbReference type="PANTHER" id="PTHR42673:SF21">
    <property type="entry name" value="GLUTATHIONE S-TRANSFERASE YFCF"/>
    <property type="match status" value="1"/>
</dbReference>
<dbReference type="InterPro" id="IPR004045">
    <property type="entry name" value="Glutathione_S-Trfase_N"/>
</dbReference>
<feature type="domain" description="GST C-terminal" evidence="3">
    <location>
        <begin position="87"/>
        <end position="213"/>
    </location>
</feature>
<organism evidence="4 5">
    <name type="scientific">Vibrio renipiscarius</name>
    <dbReference type="NCBI Taxonomy" id="1461322"/>
    <lineage>
        <taxon>Bacteria</taxon>
        <taxon>Pseudomonadati</taxon>
        <taxon>Pseudomonadota</taxon>
        <taxon>Gammaproteobacteria</taxon>
        <taxon>Vibrionales</taxon>
        <taxon>Vibrionaceae</taxon>
        <taxon>Vibrio</taxon>
    </lineage>
</organism>
<dbReference type="FunFam" id="1.20.1050.10:FF:000017">
    <property type="entry name" value="Maleylacetoacetate isomerase"/>
    <property type="match status" value="1"/>
</dbReference>
<dbReference type="InterPro" id="IPR004046">
    <property type="entry name" value="GST_C"/>
</dbReference>
<feature type="domain" description="GST N-terminal" evidence="2">
    <location>
        <begin position="1"/>
        <end position="82"/>
    </location>
</feature>